<organism evidence="3 4">
    <name type="scientific">Kibdelosporangium lantanae</name>
    <dbReference type="NCBI Taxonomy" id="1497396"/>
    <lineage>
        <taxon>Bacteria</taxon>
        <taxon>Bacillati</taxon>
        <taxon>Actinomycetota</taxon>
        <taxon>Actinomycetes</taxon>
        <taxon>Pseudonocardiales</taxon>
        <taxon>Pseudonocardiaceae</taxon>
        <taxon>Kibdelosporangium</taxon>
    </lineage>
</organism>
<reference evidence="4" key="1">
    <citation type="journal article" date="2019" name="Int. J. Syst. Evol. Microbiol.">
        <title>The Global Catalogue of Microorganisms (GCM) 10K type strain sequencing project: providing services to taxonomists for standard genome sequencing and annotation.</title>
        <authorList>
            <consortium name="The Broad Institute Genomics Platform"/>
            <consortium name="The Broad Institute Genome Sequencing Center for Infectious Disease"/>
            <person name="Wu L."/>
            <person name="Ma J."/>
        </authorList>
    </citation>
    <scope>NUCLEOTIDE SEQUENCE [LARGE SCALE GENOMIC DNA]</scope>
    <source>
        <strain evidence="4">JCM 31486</strain>
    </source>
</reference>
<evidence type="ECO:0000313" key="3">
    <source>
        <dbReference type="EMBL" id="MFD1044295.1"/>
    </source>
</evidence>
<dbReference type="EMBL" id="JBHTIS010000027">
    <property type="protein sequence ID" value="MFD1044295.1"/>
    <property type="molecule type" value="Genomic_DNA"/>
</dbReference>
<sequence>MPVDKWAGRTVVVTGGTGFIGSHFVEELLTAGATVRCLYRRDRHGVLQQLPATHRLVPVSLDVTDPHAMSDVITRDVDAVIHCASKTGTYRVRHEQPAHILDESTRATETVLNCARANNVADVVLISSSDIYLNPTTDPIQETDDYHNSMSYSPDGYYLAKLYQEMLAEAYRQEYGMNIFLPRLTGVYGPRDNFGGDIPRVVPQMLERVNSGAEIEIWGDGSQTRTFMYVTDMVRAVLAMVEKDKHHVLNIGTNETVSVLDLAKLVCASLGQPERIRFDLTRASGRSARTLDVSKMYELLDPPPRPLREGIQQTADWYRQRTGARA</sequence>
<accession>A0ABW3M0S0</accession>
<dbReference type="SUPFAM" id="SSF51735">
    <property type="entry name" value="NAD(P)-binding Rossmann-fold domains"/>
    <property type="match status" value="1"/>
</dbReference>
<dbReference type="InterPro" id="IPR001509">
    <property type="entry name" value="Epimerase_deHydtase"/>
</dbReference>
<evidence type="ECO:0000313" key="4">
    <source>
        <dbReference type="Proteomes" id="UP001597045"/>
    </source>
</evidence>
<evidence type="ECO:0000256" key="1">
    <source>
        <dbReference type="ARBA" id="ARBA00007637"/>
    </source>
</evidence>
<evidence type="ECO:0000259" key="2">
    <source>
        <dbReference type="Pfam" id="PF01370"/>
    </source>
</evidence>
<gene>
    <name evidence="3" type="ORF">ACFQ1S_01135</name>
</gene>
<dbReference type="Proteomes" id="UP001597045">
    <property type="component" value="Unassembled WGS sequence"/>
</dbReference>
<comment type="similarity">
    <text evidence="1">Belongs to the NAD(P)-dependent epimerase/dehydratase family.</text>
</comment>
<comment type="caution">
    <text evidence="3">The sequence shown here is derived from an EMBL/GenBank/DDBJ whole genome shotgun (WGS) entry which is preliminary data.</text>
</comment>
<dbReference type="PANTHER" id="PTHR43000">
    <property type="entry name" value="DTDP-D-GLUCOSE 4,6-DEHYDRATASE-RELATED"/>
    <property type="match status" value="1"/>
</dbReference>
<proteinExistence type="inferred from homology"/>
<dbReference type="Gene3D" id="3.40.50.720">
    <property type="entry name" value="NAD(P)-binding Rossmann-like Domain"/>
    <property type="match status" value="1"/>
</dbReference>
<dbReference type="InterPro" id="IPR036291">
    <property type="entry name" value="NAD(P)-bd_dom_sf"/>
</dbReference>
<feature type="domain" description="NAD-dependent epimerase/dehydratase" evidence="2">
    <location>
        <begin position="11"/>
        <end position="252"/>
    </location>
</feature>
<keyword evidence="4" id="KW-1185">Reference proteome</keyword>
<name>A0ABW3M0S0_9PSEU</name>
<dbReference type="Pfam" id="PF01370">
    <property type="entry name" value="Epimerase"/>
    <property type="match status" value="1"/>
</dbReference>
<protein>
    <submittedName>
        <fullName evidence="3">NAD-dependent epimerase/dehydratase family protein</fullName>
    </submittedName>
</protein>